<organism evidence="1 2">
    <name type="scientific">Psylliodes chrysocephalus</name>
    <dbReference type="NCBI Taxonomy" id="3402493"/>
    <lineage>
        <taxon>Eukaryota</taxon>
        <taxon>Metazoa</taxon>
        <taxon>Ecdysozoa</taxon>
        <taxon>Arthropoda</taxon>
        <taxon>Hexapoda</taxon>
        <taxon>Insecta</taxon>
        <taxon>Pterygota</taxon>
        <taxon>Neoptera</taxon>
        <taxon>Endopterygota</taxon>
        <taxon>Coleoptera</taxon>
        <taxon>Polyphaga</taxon>
        <taxon>Cucujiformia</taxon>
        <taxon>Chrysomeloidea</taxon>
        <taxon>Chrysomelidae</taxon>
        <taxon>Galerucinae</taxon>
        <taxon>Alticini</taxon>
        <taxon>Psylliodes</taxon>
    </lineage>
</organism>
<dbReference type="AlphaFoldDB" id="A0A9P0GN00"/>
<sequence length="341" mass="38331">MPNTRKNIECEVFGAPTELKCNILPTYGDVMRAYLQYRQIGKDDNNGKDPSVSEVSKKVISALKTISENASLQVCKYFDSCKCKIKVLKTEHVDVKLTKVLEKRMQRKIKSIKQLGNQSDPEKSELVGKVTVLDATSSQMVHQLQKQDKRKLRGVDFRNLAEACDRTEVSDRCASFLANADLQNLGVVSRNDPSKLLNRSKLRRERKRRSSEIKKESTRNLEITGLYFDSRKDRTLLTEKKGSTYHKRYVLEEHIVLIAEPGSIYLGHVTPNSGNAKDITSSIMNCLRVNLGPVDEISAVGCDGTVVNTGFKNGVVKQLEKAIGYSSQWLICLLHANELPL</sequence>
<dbReference type="Proteomes" id="UP001153636">
    <property type="component" value="Chromosome 8"/>
</dbReference>
<dbReference type="OrthoDB" id="6776101at2759"/>
<evidence type="ECO:0000313" key="2">
    <source>
        <dbReference type="Proteomes" id="UP001153636"/>
    </source>
</evidence>
<evidence type="ECO:0000313" key="1">
    <source>
        <dbReference type="EMBL" id="CAH1114863.1"/>
    </source>
</evidence>
<gene>
    <name evidence="1" type="ORF">PSYICH_LOCUS14558</name>
</gene>
<proteinExistence type="predicted"/>
<keyword evidence="2" id="KW-1185">Reference proteome</keyword>
<dbReference type="EMBL" id="OV651820">
    <property type="protein sequence ID" value="CAH1114863.1"/>
    <property type="molecule type" value="Genomic_DNA"/>
</dbReference>
<reference evidence="1" key="1">
    <citation type="submission" date="2022-01" db="EMBL/GenBank/DDBJ databases">
        <authorList>
            <person name="King R."/>
        </authorList>
    </citation>
    <scope>NUCLEOTIDE SEQUENCE</scope>
</reference>
<name>A0A9P0GN00_9CUCU</name>
<protein>
    <submittedName>
        <fullName evidence="1">Uncharacterized protein</fullName>
    </submittedName>
</protein>
<accession>A0A9P0GN00</accession>